<feature type="region of interest" description="Disordered" evidence="1">
    <location>
        <begin position="15"/>
        <end position="54"/>
    </location>
</feature>
<name>A0A3N4KN78_9PEZI</name>
<evidence type="ECO:0000256" key="1">
    <source>
        <dbReference type="SAM" id="MobiDB-lite"/>
    </source>
</evidence>
<evidence type="ECO:0000313" key="2">
    <source>
        <dbReference type="EMBL" id="RPB10859.1"/>
    </source>
</evidence>
<dbReference type="InParanoid" id="A0A3N4KN78"/>
<proteinExistence type="predicted"/>
<organism evidence="2 3">
    <name type="scientific">Morchella conica CCBAS932</name>
    <dbReference type="NCBI Taxonomy" id="1392247"/>
    <lineage>
        <taxon>Eukaryota</taxon>
        <taxon>Fungi</taxon>
        <taxon>Dikarya</taxon>
        <taxon>Ascomycota</taxon>
        <taxon>Pezizomycotina</taxon>
        <taxon>Pezizomycetes</taxon>
        <taxon>Pezizales</taxon>
        <taxon>Morchellaceae</taxon>
        <taxon>Morchella</taxon>
    </lineage>
</organism>
<dbReference type="OrthoDB" id="5484470at2759"/>
<dbReference type="AlphaFoldDB" id="A0A3N4KN78"/>
<feature type="compositionally biased region" description="Polar residues" evidence="1">
    <location>
        <begin position="29"/>
        <end position="54"/>
    </location>
</feature>
<keyword evidence="3" id="KW-1185">Reference proteome</keyword>
<gene>
    <name evidence="2" type="ORF">P167DRAFT_575956</name>
</gene>
<evidence type="ECO:0000313" key="3">
    <source>
        <dbReference type="Proteomes" id="UP000277580"/>
    </source>
</evidence>
<sequence length="226" mass="24837">MSLSIRASFSEVVSGTGYTSGSVGAPSAERSSQNTLMSLDSESTDPNNTRALQNGNLGQFDVELRTLIEKAVWQVTKDSERLFTNLMLSVLELAWMVRNSWDFSRAGTDFPAELLTSVAGQMEKAKGVIVSYYGLAGMTGEQAKARVDYLLTDDQFNCNRDHHDPVQWHFTASQIPITALAAESRKAIIDSGVGSFLAGLQAKLSTEINDDSEFDELDNQQFDDDY</sequence>
<protein>
    <submittedName>
        <fullName evidence="2">Uncharacterized protein</fullName>
    </submittedName>
</protein>
<reference evidence="2 3" key="1">
    <citation type="journal article" date="2018" name="Nat. Ecol. Evol.">
        <title>Pezizomycetes genomes reveal the molecular basis of ectomycorrhizal truffle lifestyle.</title>
        <authorList>
            <person name="Murat C."/>
            <person name="Payen T."/>
            <person name="Noel B."/>
            <person name="Kuo A."/>
            <person name="Morin E."/>
            <person name="Chen J."/>
            <person name="Kohler A."/>
            <person name="Krizsan K."/>
            <person name="Balestrini R."/>
            <person name="Da Silva C."/>
            <person name="Montanini B."/>
            <person name="Hainaut M."/>
            <person name="Levati E."/>
            <person name="Barry K.W."/>
            <person name="Belfiori B."/>
            <person name="Cichocki N."/>
            <person name="Clum A."/>
            <person name="Dockter R.B."/>
            <person name="Fauchery L."/>
            <person name="Guy J."/>
            <person name="Iotti M."/>
            <person name="Le Tacon F."/>
            <person name="Lindquist E.A."/>
            <person name="Lipzen A."/>
            <person name="Malagnac F."/>
            <person name="Mello A."/>
            <person name="Molinier V."/>
            <person name="Miyauchi S."/>
            <person name="Poulain J."/>
            <person name="Riccioni C."/>
            <person name="Rubini A."/>
            <person name="Sitrit Y."/>
            <person name="Splivallo R."/>
            <person name="Traeger S."/>
            <person name="Wang M."/>
            <person name="Zifcakova L."/>
            <person name="Wipf D."/>
            <person name="Zambonelli A."/>
            <person name="Paolocci F."/>
            <person name="Nowrousian M."/>
            <person name="Ottonello S."/>
            <person name="Baldrian P."/>
            <person name="Spatafora J.W."/>
            <person name="Henrissat B."/>
            <person name="Nagy L.G."/>
            <person name="Aury J.M."/>
            <person name="Wincker P."/>
            <person name="Grigoriev I.V."/>
            <person name="Bonfante P."/>
            <person name="Martin F.M."/>
        </authorList>
    </citation>
    <scope>NUCLEOTIDE SEQUENCE [LARGE SCALE GENOMIC DNA]</scope>
    <source>
        <strain evidence="2 3">CCBAS932</strain>
    </source>
</reference>
<feature type="compositionally biased region" description="Low complexity" evidence="1">
    <location>
        <begin position="15"/>
        <end position="24"/>
    </location>
</feature>
<dbReference type="Proteomes" id="UP000277580">
    <property type="component" value="Unassembled WGS sequence"/>
</dbReference>
<dbReference type="EMBL" id="ML119140">
    <property type="protein sequence ID" value="RPB10859.1"/>
    <property type="molecule type" value="Genomic_DNA"/>
</dbReference>
<accession>A0A3N4KN78</accession>